<dbReference type="InterPro" id="IPR002656">
    <property type="entry name" value="Acyl_transf_3_dom"/>
</dbReference>
<evidence type="ECO:0000259" key="2">
    <source>
        <dbReference type="Pfam" id="PF01757"/>
    </source>
</evidence>
<keyword evidence="4" id="KW-1185">Reference proteome</keyword>
<feature type="domain" description="Acyltransferase 3" evidence="2">
    <location>
        <begin position="16"/>
        <end position="349"/>
    </location>
</feature>
<feature type="transmembrane region" description="Helical" evidence="1">
    <location>
        <begin position="327"/>
        <end position="349"/>
    </location>
</feature>
<accession>A0A1G6ICR4</accession>
<feature type="transmembrane region" description="Helical" evidence="1">
    <location>
        <begin position="102"/>
        <end position="121"/>
    </location>
</feature>
<keyword evidence="1" id="KW-0812">Transmembrane</keyword>
<feature type="transmembrane region" description="Helical" evidence="1">
    <location>
        <begin position="61"/>
        <end position="81"/>
    </location>
</feature>
<sequence>MNAGNTKGLRDKRLLQIDGLRTIAILWVSLFHYAVFWTPSGKGLPLLPYGDALAWIPMADVGYFGVYLFFVVSGFVIFLSLERSKGPMDFALMRGIRLWPTLLICGSLTFGLTSLLGPAPLERSVAEYLISLTFLPPAHVGKIIGQDGFEWLDGAYWSLWTEVRFYTVAAVLFFLGRNRFLALWFGFALVCSAIFLVGTVWGGAFDALSRLLFAEHQPYFSAGIALAVLRRNPHPRLARVLLAVAILQAFTYAVLNSASGITPSHILGLIFVFALASHAMLAHRSFPFLSSRLMVLGGYASYAYYLLHQNAGMALLGFLSAKTAVSGVILMLLIQAGLLVLAITLTLWIEAPLRRNLRQLARTRVRATAA</sequence>
<organism evidence="3 4">
    <name type="scientific">Ruegeria marina</name>
    <dbReference type="NCBI Taxonomy" id="639004"/>
    <lineage>
        <taxon>Bacteria</taxon>
        <taxon>Pseudomonadati</taxon>
        <taxon>Pseudomonadota</taxon>
        <taxon>Alphaproteobacteria</taxon>
        <taxon>Rhodobacterales</taxon>
        <taxon>Roseobacteraceae</taxon>
        <taxon>Ruegeria</taxon>
    </lineage>
</organism>
<feature type="transmembrane region" description="Helical" evidence="1">
    <location>
        <begin position="20"/>
        <end position="41"/>
    </location>
</feature>
<name>A0A1G6ICR4_9RHOB</name>
<keyword evidence="1" id="KW-0472">Membrane</keyword>
<protein>
    <submittedName>
        <fullName evidence="3">Peptidoglycan/LPS O-acetylase OafA/YrhL, contains acyltransferase and SGNH-hydrolase domains</fullName>
    </submittedName>
</protein>
<dbReference type="GO" id="GO:0016020">
    <property type="term" value="C:membrane"/>
    <property type="evidence" value="ECO:0007669"/>
    <property type="project" value="TreeGrafter"/>
</dbReference>
<dbReference type="STRING" id="639004.SAMN04488239_10189"/>
<keyword evidence="3" id="KW-0012">Acyltransferase</keyword>
<gene>
    <name evidence="3" type="ORF">SAMN04488239_10189</name>
</gene>
<feature type="transmembrane region" description="Helical" evidence="1">
    <location>
        <begin position="155"/>
        <end position="175"/>
    </location>
</feature>
<proteinExistence type="predicted"/>
<reference evidence="4" key="1">
    <citation type="submission" date="2016-10" db="EMBL/GenBank/DDBJ databases">
        <authorList>
            <person name="Varghese N."/>
            <person name="Submissions S."/>
        </authorList>
    </citation>
    <scope>NUCLEOTIDE SEQUENCE [LARGE SCALE GENOMIC DNA]</scope>
    <source>
        <strain evidence="4">CGMCC 1.9108</strain>
    </source>
</reference>
<dbReference type="GO" id="GO:0016747">
    <property type="term" value="F:acyltransferase activity, transferring groups other than amino-acyl groups"/>
    <property type="evidence" value="ECO:0007669"/>
    <property type="project" value="InterPro"/>
</dbReference>
<dbReference type="InterPro" id="IPR050879">
    <property type="entry name" value="Acyltransferase_3"/>
</dbReference>
<dbReference type="EMBL" id="FMZV01000001">
    <property type="protein sequence ID" value="SDC04329.1"/>
    <property type="molecule type" value="Genomic_DNA"/>
</dbReference>
<feature type="transmembrane region" description="Helical" evidence="1">
    <location>
        <begin position="289"/>
        <end position="307"/>
    </location>
</feature>
<keyword evidence="1" id="KW-1133">Transmembrane helix</keyword>
<evidence type="ECO:0000313" key="3">
    <source>
        <dbReference type="EMBL" id="SDC04329.1"/>
    </source>
</evidence>
<dbReference type="AlphaFoldDB" id="A0A1G6ICR4"/>
<feature type="transmembrane region" description="Helical" evidence="1">
    <location>
        <begin position="261"/>
        <end position="282"/>
    </location>
</feature>
<dbReference type="Proteomes" id="UP000199628">
    <property type="component" value="Unassembled WGS sequence"/>
</dbReference>
<dbReference type="PANTHER" id="PTHR23028:SF53">
    <property type="entry name" value="ACYL_TRANSF_3 DOMAIN-CONTAINING PROTEIN"/>
    <property type="match status" value="1"/>
</dbReference>
<keyword evidence="3" id="KW-0808">Transferase</keyword>
<evidence type="ECO:0000313" key="4">
    <source>
        <dbReference type="Proteomes" id="UP000199628"/>
    </source>
</evidence>
<feature type="transmembrane region" description="Helical" evidence="1">
    <location>
        <begin position="182"/>
        <end position="205"/>
    </location>
</feature>
<dbReference type="GO" id="GO:0000271">
    <property type="term" value="P:polysaccharide biosynthetic process"/>
    <property type="evidence" value="ECO:0007669"/>
    <property type="project" value="TreeGrafter"/>
</dbReference>
<dbReference type="Pfam" id="PF01757">
    <property type="entry name" value="Acyl_transf_3"/>
    <property type="match status" value="1"/>
</dbReference>
<dbReference type="PANTHER" id="PTHR23028">
    <property type="entry name" value="ACETYLTRANSFERASE"/>
    <property type="match status" value="1"/>
</dbReference>
<dbReference type="GO" id="GO:0016787">
    <property type="term" value="F:hydrolase activity"/>
    <property type="evidence" value="ECO:0007669"/>
    <property type="project" value="UniProtKB-KW"/>
</dbReference>
<evidence type="ECO:0000256" key="1">
    <source>
        <dbReference type="SAM" id="Phobius"/>
    </source>
</evidence>
<keyword evidence="3" id="KW-0378">Hydrolase</keyword>